<evidence type="ECO:0000313" key="4">
    <source>
        <dbReference type="EMBL" id="RKH07455.1"/>
    </source>
</evidence>
<dbReference type="OrthoDB" id="9770043at2"/>
<dbReference type="EMBL" id="RAWE01000003">
    <property type="protein sequence ID" value="RKH07455.1"/>
    <property type="molecule type" value="Genomic_DNA"/>
</dbReference>
<feature type="domain" description="Glucose/Sorbosone dehydrogenase" evidence="3">
    <location>
        <begin position="98"/>
        <end position="429"/>
    </location>
</feature>
<feature type="compositionally biased region" description="Polar residues" evidence="1">
    <location>
        <begin position="19"/>
        <end position="33"/>
    </location>
</feature>
<dbReference type="InterPro" id="IPR012938">
    <property type="entry name" value="Glc/Sorbosone_DH"/>
</dbReference>
<gene>
    <name evidence="4" type="ORF">D7X32_01440</name>
</gene>
<accession>A0A3A8KTA8</accession>
<evidence type="ECO:0000259" key="3">
    <source>
        <dbReference type="Pfam" id="PF07995"/>
    </source>
</evidence>
<sequence>MRHGLVTPFLAAFLLSATPEAQAQTSRPPTRQEGNLAPGRGGDSQQSVPRQGDIPSGAPVETAPPNVPEFKPAFPQQTRAPAVKTRTPIVVTEVASGFNKPWAIAFLPDGRFLVTEKPTGSLFIVTAAGKKSPPVTGLPKVDGRGQGGLLDVEVGPDYAKSGLIYWTYYEPREGGNGLAVARARLVDGPKPRIEGLQIIFRMQPTLKSTLHAGGRLVFTPDGKLFVTLGERSILQGRVQAQDLKSDFGKIVRILPDGSIPQDNPFVGRKDARPEIWSSGHRNVLAAALDAQQRLWVVEMGPRGGDELNRPEPGKDYGWPTIGYGEEYSGEPIHKTTQAAGMEQPVYYWDPVISPSGLTIYSGALFPEWKGNFFIGGLSSQALVRLVLKDDRVVGEERLLTERNARIREVVQGPDGALYLLTDDSNGRLWKLTPGATPPGRAP</sequence>
<reference evidence="5" key="1">
    <citation type="submission" date="2018-09" db="EMBL/GenBank/DDBJ databases">
        <authorList>
            <person name="Livingstone P.G."/>
            <person name="Whitworth D.E."/>
        </authorList>
    </citation>
    <scope>NUCLEOTIDE SEQUENCE [LARGE SCALE GENOMIC DNA]</scope>
    <source>
        <strain evidence="5">CA043D</strain>
    </source>
</reference>
<dbReference type="InterPro" id="IPR011042">
    <property type="entry name" value="6-blade_b-propeller_TolB-like"/>
</dbReference>
<dbReference type="PANTHER" id="PTHR19328:SF75">
    <property type="entry name" value="ALDOSE SUGAR DEHYDROGENASE YLII"/>
    <property type="match status" value="1"/>
</dbReference>
<dbReference type="InterPro" id="IPR011041">
    <property type="entry name" value="Quinoprot_gluc/sorb_DH_b-prop"/>
</dbReference>
<evidence type="ECO:0000256" key="2">
    <source>
        <dbReference type="SAM" id="SignalP"/>
    </source>
</evidence>
<dbReference type="Proteomes" id="UP000268313">
    <property type="component" value="Unassembled WGS sequence"/>
</dbReference>
<keyword evidence="5" id="KW-1185">Reference proteome</keyword>
<organism evidence="4 5">
    <name type="scientific">Corallococcus carmarthensis</name>
    <dbReference type="NCBI Taxonomy" id="2316728"/>
    <lineage>
        <taxon>Bacteria</taxon>
        <taxon>Pseudomonadati</taxon>
        <taxon>Myxococcota</taxon>
        <taxon>Myxococcia</taxon>
        <taxon>Myxococcales</taxon>
        <taxon>Cystobacterineae</taxon>
        <taxon>Myxococcaceae</taxon>
        <taxon>Corallococcus</taxon>
    </lineage>
</organism>
<evidence type="ECO:0000256" key="1">
    <source>
        <dbReference type="SAM" id="MobiDB-lite"/>
    </source>
</evidence>
<feature type="region of interest" description="Disordered" evidence="1">
    <location>
        <begin position="19"/>
        <end position="79"/>
    </location>
</feature>
<feature type="signal peptide" evidence="2">
    <location>
        <begin position="1"/>
        <end position="23"/>
    </location>
</feature>
<proteinExistence type="predicted"/>
<evidence type="ECO:0000313" key="5">
    <source>
        <dbReference type="Proteomes" id="UP000268313"/>
    </source>
</evidence>
<dbReference type="Gene3D" id="2.120.10.30">
    <property type="entry name" value="TolB, C-terminal domain"/>
    <property type="match status" value="1"/>
</dbReference>
<dbReference type="RefSeq" id="WP_120600681.1">
    <property type="nucleotide sequence ID" value="NZ_RAWE01000003.1"/>
</dbReference>
<protein>
    <submittedName>
        <fullName evidence="4">PQQ-dependent sugar dehydrogenase</fullName>
    </submittedName>
</protein>
<keyword evidence="2" id="KW-0732">Signal</keyword>
<dbReference type="Pfam" id="PF07995">
    <property type="entry name" value="GSDH"/>
    <property type="match status" value="1"/>
</dbReference>
<dbReference type="AlphaFoldDB" id="A0A3A8KTA8"/>
<dbReference type="PANTHER" id="PTHR19328">
    <property type="entry name" value="HEDGEHOG-INTERACTING PROTEIN"/>
    <property type="match status" value="1"/>
</dbReference>
<comment type="caution">
    <text evidence="4">The sequence shown here is derived from an EMBL/GenBank/DDBJ whole genome shotgun (WGS) entry which is preliminary data.</text>
</comment>
<name>A0A3A8KTA8_9BACT</name>
<feature type="chain" id="PRO_5017448393" evidence="2">
    <location>
        <begin position="24"/>
        <end position="442"/>
    </location>
</feature>
<dbReference type="SUPFAM" id="SSF50952">
    <property type="entry name" value="Soluble quinoprotein glucose dehydrogenase"/>
    <property type="match status" value="1"/>
</dbReference>